<evidence type="ECO:0000313" key="2">
    <source>
        <dbReference type="EMBL" id="MPN38108.1"/>
    </source>
</evidence>
<proteinExistence type="predicted"/>
<name>A0A645HGE2_9ZZZZ</name>
<feature type="transmembrane region" description="Helical" evidence="1">
    <location>
        <begin position="59"/>
        <end position="76"/>
    </location>
</feature>
<keyword evidence="1" id="KW-1133">Transmembrane helix</keyword>
<reference evidence="2" key="1">
    <citation type="submission" date="2019-08" db="EMBL/GenBank/DDBJ databases">
        <authorList>
            <person name="Kucharzyk K."/>
            <person name="Murdoch R.W."/>
            <person name="Higgins S."/>
            <person name="Loffler F."/>
        </authorList>
    </citation>
    <scope>NUCLEOTIDE SEQUENCE</scope>
</reference>
<keyword evidence="1" id="KW-0472">Membrane</keyword>
<protein>
    <submittedName>
        <fullName evidence="2">Uncharacterized protein</fullName>
    </submittedName>
</protein>
<gene>
    <name evidence="2" type="ORF">SDC9_185632</name>
</gene>
<accession>A0A645HGE2</accession>
<sequence length="99" mass="11472">MIVLYGYFKNNIKDSRILGVAFAFQMAAMACALLGNLVWKEGMLDFIYLVSLFIFDLKDLYSDCFILLFLIYVYSVKKPLEKVQLSDLVFYAKGLFGRR</sequence>
<organism evidence="2">
    <name type="scientific">bioreactor metagenome</name>
    <dbReference type="NCBI Taxonomy" id="1076179"/>
    <lineage>
        <taxon>unclassified sequences</taxon>
        <taxon>metagenomes</taxon>
        <taxon>ecological metagenomes</taxon>
    </lineage>
</organism>
<dbReference type="AlphaFoldDB" id="A0A645HGE2"/>
<keyword evidence="1" id="KW-0812">Transmembrane</keyword>
<feature type="transmembrane region" description="Helical" evidence="1">
    <location>
        <begin position="17"/>
        <end position="39"/>
    </location>
</feature>
<evidence type="ECO:0000256" key="1">
    <source>
        <dbReference type="SAM" id="Phobius"/>
    </source>
</evidence>
<comment type="caution">
    <text evidence="2">The sequence shown here is derived from an EMBL/GenBank/DDBJ whole genome shotgun (WGS) entry which is preliminary data.</text>
</comment>
<dbReference type="EMBL" id="VSSQ01093141">
    <property type="protein sequence ID" value="MPN38108.1"/>
    <property type="molecule type" value="Genomic_DNA"/>
</dbReference>